<organism evidence="10 11">
    <name type="scientific">Spiroplasma litorale</name>
    <dbReference type="NCBI Taxonomy" id="216942"/>
    <lineage>
        <taxon>Bacteria</taxon>
        <taxon>Bacillati</taxon>
        <taxon>Mycoplasmatota</taxon>
        <taxon>Mollicutes</taxon>
        <taxon>Entomoplasmatales</taxon>
        <taxon>Spiroplasmataceae</taxon>
        <taxon>Spiroplasma</taxon>
    </lineage>
</organism>
<gene>
    <name evidence="9 10" type="primary">cas2</name>
    <name evidence="10" type="ORF">SLITO_v1c06280</name>
</gene>
<keyword evidence="5 9" id="KW-0255">Endonuclease</keyword>
<dbReference type="GO" id="GO:0004521">
    <property type="term" value="F:RNA endonuclease activity"/>
    <property type="evidence" value="ECO:0007669"/>
    <property type="project" value="InterPro"/>
</dbReference>
<dbReference type="KEGG" id="sll:SLITO_v1c06280"/>
<dbReference type="EC" id="3.1.-.-" evidence="9"/>
<dbReference type="GO" id="GO:0016787">
    <property type="term" value="F:hydrolase activity"/>
    <property type="evidence" value="ECO:0007669"/>
    <property type="project" value="UniProtKB-KW"/>
</dbReference>
<dbReference type="EMBL" id="CP012357">
    <property type="protein sequence ID" value="AKX34257.1"/>
    <property type="molecule type" value="Genomic_DNA"/>
</dbReference>
<accession>A0A0K1W2F4</accession>
<keyword evidence="6 9" id="KW-0378">Hydrolase</keyword>
<sequence length="107" mass="13161">MSYRYMRLMIFYDLPFDSKENVRHYNKFRNNLFKEGFHMIQYSIYCKLCYNKESVDFVIKRINKFLPKMGNVRFLTVTEKQYQNIQIVVGKKSDKELLINDRRLIEL</sequence>
<dbReference type="SUPFAM" id="SSF143430">
    <property type="entry name" value="TTP0101/SSO1404-like"/>
    <property type="match status" value="1"/>
</dbReference>
<protein>
    <recommendedName>
        <fullName evidence="9">CRISPR-associated endoribonuclease Cas2</fullName>
        <ecNumber evidence="9">3.1.-.-</ecNumber>
    </recommendedName>
</protein>
<feature type="binding site" evidence="9">
    <location>
        <position position="13"/>
    </location>
    <ligand>
        <name>Mg(2+)</name>
        <dbReference type="ChEBI" id="CHEBI:18420"/>
        <note>catalytic</note>
    </ligand>
</feature>
<dbReference type="Proteomes" id="UP000067476">
    <property type="component" value="Chromosome"/>
</dbReference>
<comment type="cofactor">
    <cofactor evidence="1 9">
        <name>Mg(2+)</name>
        <dbReference type="ChEBI" id="CHEBI:18420"/>
    </cofactor>
</comment>
<dbReference type="GO" id="GO:0043571">
    <property type="term" value="P:maintenance of CRISPR repeat elements"/>
    <property type="evidence" value="ECO:0007669"/>
    <property type="project" value="UniProtKB-UniRule"/>
</dbReference>
<keyword evidence="3 9" id="KW-0540">Nuclease</keyword>
<keyword evidence="8 9" id="KW-0051">Antiviral defense</keyword>
<evidence type="ECO:0000256" key="7">
    <source>
        <dbReference type="ARBA" id="ARBA00022842"/>
    </source>
</evidence>
<dbReference type="HAMAP" id="MF_01471">
    <property type="entry name" value="Cas2"/>
    <property type="match status" value="1"/>
</dbReference>
<evidence type="ECO:0000313" key="11">
    <source>
        <dbReference type="Proteomes" id="UP000067476"/>
    </source>
</evidence>
<dbReference type="AlphaFoldDB" id="A0A0K1W2F4"/>
<dbReference type="InterPro" id="IPR021127">
    <property type="entry name" value="CRISPR_associated_Cas2"/>
</dbReference>
<dbReference type="GO" id="GO:0046872">
    <property type="term" value="F:metal ion binding"/>
    <property type="evidence" value="ECO:0007669"/>
    <property type="project" value="UniProtKB-UniRule"/>
</dbReference>
<dbReference type="STRING" id="216942.SLITO_v1c06280"/>
<name>A0A0K1W2F4_9MOLU</name>
<dbReference type="Gene3D" id="3.30.70.240">
    <property type="match status" value="1"/>
</dbReference>
<keyword evidence="4 9" id="KW-0479">Metal-binding</keyword>
<keyword evidence="7 9" id="KW-0460">Magnesium</keyword>
<evidence type="ECO:0000256" key="5">
    <source>
        <dbReference type="ARBA" id="ARBA00022759"/>
    </source>
</evidence>
<keyword evidence="11" id="KW-1185">Reference proteome</keyword>
<evidence type="ECO:0000256" key="3">
    <source>
        <dbReference type="ARBA" id="ARBA00022722"/>
    </source>
</evidence>
<evidence type="ECO:0000256" key="6">
    <source>
        <dbReference type="ARBA" id="ARBA00022801"/>
    </source>
</evidence>
<evidence type="ECO:0000256" key="4">
    <source>
        <dbReference type="ARBA" id="ARBA00022723"/>
    </source>
</evidence>
<dbReference type="Pfam" id="PF09827">
    <property type="entry name" value="CRISPR_Cas2"/>
    <property type="match status" value="1"/>
</dbReference>
<comment type="similarity">
    <text evidence="2 9">Belongs to the CRISPR-associated endoribonuclease Cas2 protein family.</text>
</comment>
<comment type="function">
    <text evidence="9">CRISPR (clustered regularly interspaced short palindromic repeat), is an adaptive immune system that provides protection against mobile genetic elements (viruses, transposable elements and conjugative plasmids). CRISPR clusters contain sequences complementary to antecedent mobile elements and target invading nucleic acids. CRISPR clusters are transcribed and processed into CRISPR RNA (crRNA). Functions as a ssRNA-specific endoribonuclease. Involved in the integration of spacer DNA into the CRISPR cassette.</text>
</comment>
<dbReference type="InterPro" id="IPR019199">
    <property type="entry name" value="Virulence_VapD/CRISPR_Cas2"/>
</dbReference>
<evidence type="ECO:0000313" key="10">
    <source>
        <dbReference type="EMBL" id="AKX34257.1"/>
    </source>
</evidence>
<proteinExistence type="inferred from homology"/>
<reference evidence="10 11" key="1">
    <citation type="journal article" date="2015" name="Genome Announc.">
        <title>Complete Genome Sequence of Spiroplasma litorale TN-1T (DSM 21781), a Bacterium Isolated from a Green-Eyed Horsefly (Tabanus nigrovittatus).</title>
        <authorList>
            <person name="Lo W.S."/>
            <person name="Lai Y.C."/>
            <person name="Lien Y.W."/>
            <person name="Wang T.H."/>
            <person name="Kuo C.H."/>
        </authorList>
    </citation>
    <scope>NUCLEOTIDE SEQUENCE [LARGE SCALE GENOMIC DNA]</scope>
    <source>
        <strain evidence="10 11">TN-1</strain>
    </source>
</reference>
<dbReference type="PATRIC" id="fig|216942.3.peg.637"/>
<comment type="subunit">
    <text evidence="9">Homodimer, forms a heterotetramer with a Cas1 homodimer.</text>
</comment>
<evidence type="ECO:0000256" key="8">
    <source>
        <dbReference type="ARBA" id="ARBA00023118"/>
    </source>
</evidence>
<evidence type="ECO:0000256" key="9">
    <source>
        <dbReference type="HAMAP-Rule" id="MF_01471"/>
    </source>
</evidence>
<dbReference type="GO" id="GO:0051607">
    <property type="term" value="P:defense response to virus"/>
    <property type="evidence" value="ECO:0007669"/>
    <property type="project" value="UniProtKB-UniRule"/>
</dbReference>
<dbReference type="NCBIfam" id="TIGR01573">
    <property type="entry name" value="cas2"/>
    <property type="match status" value="1"/>
</dbReference>
<evidence type="ECO:0000256" key="2">
    <source>
        <dbReference type="ARBA" id="ARBA00009959"/>
    </source>
</evidence>
<dbReference type="RefSeq" id="WP_235443360.1">
    <property type="nucleotide sequence ID" value="NZ_CP012357.1"/>
</dbReference>
<evidence type="ECO:0000256" key="1">
    <source>
        <dbReference type="ARBA" id="ARBA00001946"/>
    </source>
</evidence>